<keyword evidence="2" id="KW-0104">Cadmium</keyword>
<keyword evidence="4" id="KW-0479">Metal-binding</keyword>
<accession>A0A3M6TB12</accession>
<dbReference type="SUPFAM" id="SSF54001">
    <property type="entry name" value="Cysteine proteinases"/>
    <property type="match status" value="1"/>
</dbReference>
<dbReference type="GO" id="GO:0010038">
    <property type="term" value="P:response to metal ion"/>
    <property type="evidence" value="ECO:0007669"/>
    <property type="project" value="InterPro"/>
</dbReference>
<gene>
    <name evidence="6" type="ORF">pdam_00010235</name>
</gene>
<dbReference type="InterPro" id="IPR038156">
    <property type="entry name" value="PCS_N_sf"/>
</dbReference>
<dbReference type="PROSITE" id="PS51443">
    <property type="entry name" value="PCS"/>
    <property type="match status" value="1"/>
</dbReference>
<dbReference type="GO" id="GO:0046938">
    <property type="term" value="P:phytochelatin biosynthetic process"/>
    <property type="evidence" value="ECO:0007669"/>
    <property type="project" value="InterPro"/>
</dbReference>
<organism evidence="6 7">
    <name type="scientific">Pocillopora damicornis</name>
    <name type="common">Cauliflower coral</name>
    <name type="synonym">Millepora damicornis</name>
    <dbReference type="NCBI Taxonomy" id="46731"/>
    <lineage>
        <taxon>Eukaryota</taxon>
        <taxon>Metazoa</taxon>
        <taxon>Cnidaria</taxon>
        <taxon>Anthozoa</taxon>
        <taxon>Hexacorallia</taxon>
        <taxon>Scleractinia</taxon>
        <taxon>Astrocoeniina</taxon>
        <taxon>Pocilloporidae</taxon>
        <taxon>Pocillopora</taxon>
    </lineage>
</organism>
<dbReference type="PANTHER" id="PTHR33447">
    <property type="entry name" value="GLUTATHIONE GAMMA-GLUTAMYLCYSTEINYLTRANSFERASE"/>
    <property type="match status" value="1"/>
</dbReference>
<proteinExistence type="predicted"/>
<reference evidence="6 7" key="1">
    <citation type="journal article" date="2018" name="Sci. Rep.">
        <title>Comparative analysis of the Pocillopora damicornis genome highlights role of immune system in coral evolution.</title>
        <authorList>
            <person name="Cunning R."/>
            <person name="Bay R.A."/>
            <person name="Gillette P."/>
            <person name="Baker A.C."/>
            <person name="Traylor-Knowles N."/>
        </authorList>
    </citation>
    <scope>NUCLEOTIDE SEQUENCE [LARGE SCALE GENOMIC DNA]</scope>
    <source>
        <strain evidence="6">RSMAS</strain>
        <tissue evidence="6">Whole animal</tissue>
    </source>
</reference>
<name>A0A3M6TB12_POCDA</name>
<dbReference type="AlphaFoldDB" id="A0A3M6TB12"/>
<dbReference type="Proteomes" id="UP000275408">
    <property type="component" value="Unassembled WGS sequence"/>
</dbReference>
<dbReference type="PANTHER" id="PTHR33447:SF24">
    <property type="entry name" value="GLUTATHIONE GAMMA-GLUTAMYLCYSTEINYLTRANSFERASE"/>
    <property type="match status" value="1"/>
</dbReference>
<dbReference type="GO" id="GO:0046872">
    <property type="term" value="F:metal ion binding"/>
    <property type="evidence" value="ECO:0007669"/>
    <property type="project" value="UniProtKB-KW"/>
</dbReference>
<dbReference type="FunFam" id="3.90.70.30:FF:000001">
    <property type="entry name" value="Glutathione gamma-glutamylcysteinyltransferase 1"/>
    <property type="match status" value="1"/>
</dbReference>
<dbReference type="OrthoDB" id="448954at2759"/>
<evidence type="ECO:0000256" key="1">
    <source>
        <dbReference type="ARBA" id="ARBA00012468"/>
    </source>
</evidence>
<dbReference type="EMBL" id="RCHS01003989">
    <property type="protein sequence ID" value="RMX38543.1"/>
    <property type="molecule type" value="Genomic_DNA"/>
</dbReference>
<evidence type="ECO:0000313" key="6">
    <source>
        <dbReference type="EMBL" id="RMX38543.1"/>
    </source>
</evidence>
<dbReference type="Pfam" id="PF05023">
    <property type="entry name" value="Phytochelatin"/>
    <property type="match status" value="1"/>
</dbReference>
<dbReference type="Gene3D" id="3.90.70.30">
    <property type="entry name" value="Phytochelatin synthase, N-terminal domain"/>
    <property type="match status" value="1"/>
</dbReference>
<dbReference type="GO" id="GO:0016756">
    <property type="term" value="F:glutathione gamma-glutamylcysteinyltransferase activity"/>
    <property type="evidence" value="ECO:0007669"/>
    <property type="project" value="UniProtKB-EC"/>
</dbReference>
<dbReference type="InterPro" id="IPR038765">
    <property type="entry name" value="Papain-like_cys_pep_sf"/>
</dbReference>
<dbReference type="EC" id="2.3.2.15" evidence="1"/>
<evidence type="ECO:0000256" key="4">
    <source>
        <dbReference type="ARBA" id="ARBA00022723"/>
    </source>
</evidence>
<feature type="domain" description="Peptidase C83" evidence="5">
    <location>
        <begin position="38"/>
        <end position="272"/>
    </location>
</feature>
<comment type="caution">
    <text evidence="6">The sequence shown here is derived from an EMBL/GenBank/DDBJ whole genome shotgun (WGS) entry which is preliminary data.</text>
</comment>
<dbReference type="InterPro" id="IPR007719">
    <property type="entry name" value="PCS_N"/>
</dbReference>
<dbReference type="InterPro" id="IPR040409">
    <property type="entry name" value="PCS-like"/>
</dbReference>
<keyword evidence="7" id="KW-1185">Reference proteome</keyword>
<protein>
    <recommendedName>
        <fullName evidence="1">glutathione gamma-glutamylcysteinyltransferase</fullName>
        <ecNumber evidence="1">2.3.2.15</ecNumber>
    </recommendedName>
</protein>
<evidence type="ECO:0000259" key="5">
    <source>
        <dbReference type="PROSITE" id="PS51443"/>
    </source>
</evidence>
<sequence>MYLLRFRKTPGWSSNIYQASRRKIWGNRDHSLDAMSSNTPRTFYGRSLPQNLVDYRSTESKTRLCRALQTGHAVPYLSLSSCFNTQAEPAYCGVSTLAIILNALRIDPQRIWRTIWRWFTEELLECCRPLEDVKVSGITLEEFVCLAHCNGAEATLVRPNDSNEQYKKFIQILERVCTGGKEVKGETFDEENPEEFMAISYSRKTLGQTGDGHFSPVAAMDKESKSVLMFDTARFKYPPYWVPMEVLFQSMLPLDSVTGKSRGYVVLKAKYEYQGRKVACNWSECNSLADCPENDLPVPKPVYKSGQWHCGNWPCSGGPCDTIKPT</sequence>
<evidence type="ECO:0000256" key="3">
    <source>
        <dbReference type="ARBA" id="ARBA00022679"/>
    </source>
</evidence>
<keyword evidence="3" id="KW-0808">Transferase</keyword>
<evidence type="ECO:0000256" key="2">
    <source>
        <dbReference type="ARBA" id="ARBA00022539"/>
    </source>
</evidence>
<evidence type="ECO:0000313" key="7">
    <source>
        <dbReference type="Proteomes" id="UP000275408"/>
    </source>
</evidence>